<accession>A0ABN8YCT8</accession>
<proteinExistence type="predicted"/>
<name>A0ABN8YCT8_RANTA</name>
<evidence type="ECO:0000313" key="2">
    <source>
        <dbReference type="EMBL" id="CAI9159349.1"/>
    </source>
</evidence>
<sequence>MGCVLAEGFLWHTCAMPSVPDHARGQEKVGISLLTCRWGLGAPSASGKVMFVLTYPLGRQPSGSPACADGVVGLNLGSSPQMFHALSISRELMSCLHFFSLPPSSVEEWEPWSLVSLSCPVQDRRVAKSEDRSAQDPCPLPPSVSSSRQAPVLFGHLWGGLLSQRDPGVSRGGSRHAGTEATGSQCPAEDAPLQATGGRGHGR</sequence>
<evidence type="ECO:0000256" key="1">
    <source>
        <dbReference type="SAM" id="MobiDB-lite"/>
    </source>
</evidence>
<feature type="region of interest" description="Disordered" evidence="1">
    <location>
        <begin position="165"/>
        <end position="203"/>
    </location>
</feature>
<organism evidence="2 3">
    <name type="scientific">Rangifer tarandus platyrhynchus</name>
    <name type="common">Svalbard reindeer</name>
    <dbReference type="NCBI Taxonomy" id="3082113"/>
    <lineage>
        <taxon>Eukaryota</taxon>
        <taxon>Metazoa</taxon>
        <taxon>Chordata</taxon>
        <taxon>Craniata</taxon>
        <taxon>Vertebrata</taxon>
        <taxon>Euteleostomi</taxon>
        <taxon>Mammalia</taxon>
        <taxon>Eutheria</taxon>
        <taxon>Laurasiatheria</taxon>
        <taxon>Artiodactyla</taxon>
        <taxon>Ruminantia</taxon>
        <taxon>Pecora</taxon>
        <taxon>Cervidae</taxon>
        <taxon>Odocoileinae</taxon>
        <taxon>Rangifer</taxon>
    </lineage>
</organism>
<protein>
    <submittedName>
        <fullName evidence="2">Uncharacterized protein</fullName>
    </submittedName>
</protein>
<dbReference type="EMBL" id="OX459955">
    <property type="protein sequence ID" value="CAI9159349.1"/>
    <property type="molecule type" value="Genomic_DNA"/>
</dbReference>
<gene>
    <name evidence="2" type="ORF">MRATA1EN1_LOCUS8311</name>
</gene>
<evidence type="ECO:0000313" key="3">
    <source>
        <dbReference type="Proteomes" id="UP001176941"/>
    </source>
</evidence>
<dbReference type="Proteomes" id="UP001176941">
    <property type="component" value="Chromosome 19"/>
</dbReference>
<keyword evidence="3" id="KW-1185">Reference proteome</keyword>
<feature type="region of interest" description="Disordered" evidence="1">
    <location>
        <begin position="128"/>
        <end position="147"/>
    </location>
</feature>
<reference evidence="2" key="1">
    <citation type="submission" date="2023-04" db="EMBL/GenBank/DDBJ databases">
        <authorList>
            <consortium name="ELIXIR-Norway"/>
        </authorList>
    </citation>
    <scope>NUCLEOTIDE SEQUENCE [LARGE SCALE GENOMIC DNA]</scope>
</reference>